<keyword evidence="10" id="KW-1185">Reference proteome</keyword>
<evidence type="ECO:0000256" key="3">
    <source>
        <dbReference type="ARBA" id="ARBA00022475"/>
    </source>
</evidence>
<name>A0A937D163_9HYPH</name>
<evidence type="ECO:0000313" key="10">
    <source>
        <dbReference type="Proteomes" id="UP000605848"/>
    </source>
</evidence>
<dbReference type="PANTHER" id="PTHR34582:SF6">
    <property type="entry name" value="UPF0702 TRANSMEMBRANE PROTEIN YCAP"/>
    <property type="match status" value="1"/>
</dbReference>
<dbReference type="Gene3D" id="3.30.240.20">
    <property type="entry name" value="bsu07140 like domains"/>
    <property type="match status" value="1"/>
</dbReference>
<evidence type="ECO:0000256" key="4">
    <source>
        <dbReference type="ARBA" id="ARBA00022692"/>
    </source>
</evidence>
<accession>A0A937D163</accession>
<feature type="transmembrane region" description="Helical" evidence="7">
    <location>
        <begin position="76"/>
        <end position="95"/>
    </location>
</feature>
<gene>
    <name evidence="9" type="ORF">JKG68_07330</name>
</gene>
<keyword evidence="6 7" id="KW-0472">Membrane</keyword>
<keyword evidence="4 7" id="KW-0812">Transmembrane</keyword>
<evidence type="ECO:0000256" key="6">
    <source>
        <dbReference type="ARBA" id="ARBA00023136"/>
    </source>
</evidence>
<dbReference type="RefSeq" id="WP_202057492.1">
    <property type="nucleotide sequence ID" value="NZ_JAEQMY010000008.1"/>
</dbReference>
<dbReference type="Pfam" id="PF04239">
    <property type="entry name" value="DUF421"/>
    <property type="match status" value="1"/>
</dbReference>
<dbReference type="PANTHER" id="PTHR34582">
    <property type="entry name" value="UPF0702 TRANSMEMBRANE PROTEIN YCAP"/>
    <property type="match status" value="1"/>
</dbReference>
<dbReference type="Proteomes" id="UP000605848">
    <property type="component" value="Unassembled WGS sequence"/>
</dbReference>
<comment type="subcellular location">
    <subcellularLocation>
        <location evidence="1">Cell membrane</location>
        <topology evidence="1">Multi-pass membrane protein</topology>
    </subcellularLocation>
</comment>
<dbReference type="AlphaFoldDB" id="A0A937D163"/>
<evidence type="ECO:0000313" key="9">
    <source>
        <dbReference type="EMBL" id="MBL0403770.1"/>
    </source>
</evidence>
<dbReference type="InterPro" id="IPR007353">
    <property type="entry name" value="DUF421"/>
</dbReference>
<feature type="transmembrane region" description="Helical" evidence="7">
    <location>
        <begin position="20"/>
        <end position="40"/>
    </location>
</feature>
<evidence type="ECO:0000259" key="8">
    <source>
        <dbReference type="Pfam" id="PF04239"/>
    </source>
</evidence>
<dbReference type="InterPro" id="IPR023090">
    <property type="entry name" value="UPF0702_alpha/beta_dom_sf"/>
</dbReference>
<comment type="caution">
    <text evidence="9">The sequence shown here is derived from an EMBL/GenBank/DDBJ whole genome shotgun (WGS) entry which is preliminary data.</text>
</comment>
<comment type="similarity">
    <text evidence="2">Belongs to the UPF0702 family.</text>
</comment>
<keyword evidence="5 7" id="KW-1133">Transmembrane helix</keyword>
<organism evidence="9 10">
    <name type="scientific">Microvirga aerilata</name>
    <dbReference type="NCBI Taxonomy" id="670292"/>
    <lineage>
        <taxon>Bacteria</taxon>
        <taxon>Pseudomonadati</taxon>
        <taxon>Pseudomonadota</taxon>
        <taxon>Alphaproteobacteria</taxon>
        <taxon>Hyphomicrobiales</taxon>
        <taxon>Methylobacteriaceae</taxon>
        <taxon>Microvirga</taxon>
    </lineage>
</organism>
<dbReference type="EMBL" id="JAEQMY010000008">
    <property type="protein sequence ID" value="MBL0403770.1"/>
    <property type="molecule type" value="Genomic_DNA"/>
</dbReference>
<evidence type="ECO:0000256" key="2">
    <source>
        <dbReference type="ARBA" id="ARBA00006448"/>
    </source>
</evidence>
<evidence type="ECO:0000256" key="7">
    <source>
        <dbReference type="SAM" id="Phobius"/>
    </source>
</evidence>
<proteinExistence type="inferred from homology"/>
<feature type="domain" description="YetF C-terminal" evidence="8">
    <location>
        <begin position="97"/>
        <end position="165"/>
    </location>
</feature>
<reference evidence="9" key="1">
    <citation type="submission" date="2021-01" db="EMBL/GenBank/DDBJ databases">
        <title>Microvirga sp.</title>
        <authorList>
            <person name="Kim M.K."/>
        </authorList>
    </citation>
    <scope>NUCLEOTIDE SEQUENCE</scope>
    <source>
        <strain evidence="9">5420S-16</strain>
    </source>
</reference>
<evidence type="ECO:0000256" key="1">
    <source>
        <dbReference type="ARBA" id="ARBA00004651"/>
    </source>
</evidence>
<keyword evidence="3" id="KW-1003">Cell membrane</keyword>
<sequence length="177" mass="20418">MDFFGVSWHEMFVPQNPLLGIFVRGSLTYIMLFVILRFLLKRQSGVIGIADLLVVVLIADAAQNAMAFEYNSITEGALLVLTIVFWNYFIDWLGFRFKPLRRFTRPPPLKLIENGRMLARNMRQEMITKEELDSQLRQQGIDDCGEVKEAFIEGDGRISIIRWDNGETAKSEKKMPL</sequence>
<protein>
    <submittedName>
        <fullName evidence="9">DUF421 domain-containing protein</fullName>
    </submittedName>
</protein>
<feature type="transmembrane region" description="Helical" evidence="7">
    <location>
        <begin position="52"/>
        <end position="70"/>
    </location>
</feature>
<evidence type="ECO:0000256" key="5">
    <source>
        <dbReference type="ARBA" id="ARBA00022989"/>
    </source>
</evidence>
<dbReference type="GO" id="GO:0005886">
    <property type="term" value="C:plasma membrane"/>
    <property type="evidence" value="ECO:0007669"/>
    <property type="project" value="UniProtKB-SubCell"/>
</dbReference>